<accession>A0ABV5NH47</accession>
<gene>
    <name evidence="2" type="ORF">ACFFR3_08855</name>
</gene>
<evidence type="ECO:0000313" key="2">
    <source>
        <dbReference type="EMBL" id="MFB9469615.1"/>
    </source>
</evidence>
<feature type="region of interest" description="Disordered" evidence="1">
    <location>
        <begin position="27"/>
        <end position="153"/>
    </location>
</feature>
<keyword evidence="3" id="KW-1185">Reference proteome</keyword>
<dbReference type="Proteomes" id="UP001589568">
    <property type="component" value="Unassembled WGS sequence"/>
</dbReference>
<proteinExistence type="predicted"/>
<name>A0ABV5NH47_9ACTN</name>
<reference evidence="2 3" key="1">
    <citation type="submission" date="2024-09" db="EMBL/GenBank/DDBJ databases">
        <authorList>
            <person name="Sun Q."/>
            <person name="Mori K."/>
        </authorList>
    </citation>
    <scope>NUCLEOTIDE SEQUENCE [LARGE SCALE GENOMIC DNA]</scope>
    <source>
        <strain evidence="2 3">JCM 3324</strain>
    </source>
</reference>
<evidence type="ECO:0000256" key="1">
    <source>
        <dbReference type="SAM" id="MobiDB-lite"/>
    </source>
</evidence>
<dbReference type="EMBL" id="JBHMCF010000008">
    <property type="protein sequence ID" value="MFB9469615.1"/>
    <property type="molecule type" value="Genomic_DNA"/>
</dbReference>
<comment type="caution">
    <text evidence="2">The sequence shown here is derived from an EMBL/GenBank/DDBJ whole genome shotgun (WGS) entry which is preliminary data.</text>
</comment>
<sequence>MVITSTVLLVAAVLAVLAVVVTRSRRTRLATPEPVADPVPPPPAPRPYPVQEDNPWTRQLLEALENVVALDDQNKADDPRPGSPPQDPGADPDADPEATAAWRPPFASSDPPGALDSWFKPVPRDPDGNAAPSESPADDDDDTRPGSTGNPTP</sequence>
<organism evidence="2 3">
    <name type="scientific">Nonomuraea salmonea</name>
    <dbReference type="NCBI Taxonomy" id="46181"/>
    <lineage>
        <taxon>Bacteria</taxon>
        <taxon>Bacillati</taxon>
        <taxon>Actinomycetota</taxon>
        <taxon>Actinomycetes</taxon>
        <taxon>Streptosporangiales</taxon>
        <taxon>Streptosporangiaceae</taxon>
        <taxon>Nonomuraea</taxon>
    </lineage>
</organism>
<feature type="compositionally biased region" description="Pro residues" evidence="1">
    <location>
        <begin position="35"/>
        <end position="48"/>
    </location>
</feature>
<dbReference type="RefSeq" id="WP_364379459.1">
    <property type="nucleotide sequence ID" value="NZ_JBHMCF010000008.1"/>
</dbReference>
<evidence type="ECO:0000313" key="3">
    <source>
        <dbReference type="Proteomes" id="UP001589568"/>
    </source>
</evidence>
<protein>
    <submittedName>
        <fullName evidence="2">Uncharacterized protein</fullName>
    </submittedName>
</protein>